<keyword evidence="6" id="KW-1185">Reference proteome</keyword>
<dbReference type="Gene3D" id="1.10.10.60">
    <property type="entry name" value="Homeodomain-like"/>
    <property type="match status" value="1"/>
</dbReference>
<dbReference type="RefSeq" id="WP_153825088.1">
    <property type="nucleotide sequence ID" value="NZ_WJIE01000029.1"/>
</dbReference>
<dbReference type="PROSITE" id="PS01124">
    <property type="entry name" value="HTH_ARAC_FAMILY_2"/>
    <property type="match status" value="1"/>
</dbReference>
<sequence>MSVTSDDRNDDFKRQPTHDARLAGRIVEVARASGVDTAALCHAAGLSGRDLQSPGERVPLTAIYTLVEAARVMADDPLFGVKVASGVEVDVFDVLGFLILTSPTFGAAMGRTMQYQRLWNDGERYSLVVEEGRAHLRYEPFGPERPAHHLMAQMFAFDVGVNAPRLVAEPASAVAIRFRGEPPPDRAAYEVIFQAPVSFASPVDEVVLPADLFDQRMPLANEAMHAYFQRHADAALARLGPSSSLTDRVRTFVSDHLPERDLSLAAAAASLRMSARTLQRRLRAESTSYEDLVDDVRRGRAMVYLDARLTLAEVAHLLGYAEQSVFHRAFKRWTGMPPEAWRAHASRG</sequence>
<dbReference type="Pfam" id="PF12625">
    <property type="entry name" value="Arabinose_bd"/>
    <property type="match status" value="1"/>
</dbReference>
<keyword evidence="3" id="KW-0804">Transcription</keyword>
<evidence type="ECO:0000256" key="1">
    <source>
        <dbReference type="ARBA" id="ARBA00023015"/>
    </source>
</evidence>
<dbReference type="OrthoDB" id="9816010at2"/>
<comment type="caution">
    <text evidence="5">The sequence shown here is derived from an EMBL/GenBank/DDBJ whole genome shotgun (WGS) entry which is preliminary data.</text>
</comment>
<dbReference type="Proteomes" id="UP000440224">
    <property type="component" value="Unassembled WGS sequence"/>
</dbReference>
<dbReference type="AlphaFoldDB" id="A0A6N7Q1W7"/>
<evidence type="ECO:0000256" key="3">
    <source>
        <dbReference type="ARBA" id="ARBA00023163"/>
    </source>
</evidence>
<dbReference type="SMART" id="SM00342">
    <property type="entry name" value="HTH_ARAC"/>
    <property type="match status" value="1"/>
</dbReference>
<evidence type="ECO:0000313" key="6">
    <source>
        <dbReference type="Proteomes" id="UP000440224"/>
    </source>
</evidence>
<evidence type="ECO:0000259" key="4">
    <source>
        <dbReference type="PROSITE" id="PS01124"/>
    </source>
</evidence>
<dbReference type="EMBL" id="WJIE01000029">
    <property type="protein sequence ID" value="MRG98318.1"/>
    <property type="molecule type" value="Genomic_DNA"/>
</dbReference>
<keyword evidence="1" id="KW-0805">Transcription regulation</keyword>
<keyword evidence="2" id="KW-0238">DNA-binding</keyword>
<protein>
    <submittedName>
        <fullName evidence="5">Helix-turn-helix domain-containing protein</fullName>
    </submittedName>
</protein>
<dbReference type="GO" id="GO:0000976">
    <property type="term" value="F:transcription cis-regulatory region binding"/>
    <property type="evidence" value="ECO:0007669"/>
    <property type="project" value="TreeGrafter"/>
</dbReference>
<evidence type="ECO:0000256" key="2">
    <source>
        <dbReference type="ARBA" id="ARBA00023125"/>
    </source>
</evidence>
<dbReference type="InterPro" id="IPR009057">
    <property type="entry name" value="Homeodomain-like_sf"/>
</dbReference>
<dbReference type="GO" id="GO:0003700">
    <property type="term" value="F:DNA-binding transcription factor activity"/>
    <property type="evidence" value="ECO:0007669"/>
    <property type="project" value="InterPro"/>
</dbReference>
<evidence type="ECO:0000313" key="5">
    <source>
        <dbReference type="EMBL" id="MRG98318.1"/>
    </source>
</evidence>
<reference evidence="5 6" key="1">
    <citation type="submission" date="2019-10" db="EMBL/GenBank/DDBJ databases">
        <title>A soil myxobacterium in the family Polyangiaceae.</title>
        <authorList>
            <person name="Li Y."/>
            <person name="Wang J."/>
        </authorList>
    </citation>
    <scope>NUCLEOTIDE SEQUENCE [LARGE SCALE GENOMIC DNA]</scope>
    <source>
        <strain evidence="5 6">DSM 14734</strain>
    </source>
</reference>
<proteinExistence type="predicted"/>
<feature type="domain" description="HTH araC/xylS-type" evidence="4">
    <location>
        <begin position="247"/>
        <end position="344"/>
    </location>
</feature>
<dbReference type="SUPFAM" id="SSF46689">
    <property type="entry name" value="Homeodomain-like"/>
    <property type="match status" value="1"/>
</dbReference>
<dbReference type="InterPro" id="IPR032687">
    <property type="entry name" value="AraC-type_N"/>
</dbReference>
<accession>A0A6N7Q1W7</accession>
<name>A0A6N7Q1W7_9BACT</name>
<dbReference type="InterPro" id="IPR018060">
    <property type="entry name" value="HTH_AraC"/>
</dbReference>
<gene>
    <name evidence="5" type="ORF">GF068_41360</name>
</gene>
<dbReference type="PANTHER" id="PTHR47894">
    <property type="entry name" value="HTH-TYPE TRANSCRIPTIONAL REGULATOR GADX"/>
    <property type="match status" value="1"/>
</dbReference>
<dbReference type="Pfam" id="PF12833">
    <property type="entry name" value="HTH_18"/>
    <property type="match status" value="1"/>
</dbReference>
<dbReference type="PANTHER" id="PTHR47894:SF1">
    <property type="entry name" value="HTH-TYPE TRANSCRIPTIONAL REGULATOR VQSM"/>
    <property type="match status" value="1"/>
</dbReference>
<organism evidence="5 6">
    <name type="scientific">Polyangium spumosum</name>
    <dbReference type="NCBI Taxonomy" id="889282"/>
    <lineage>
        <taxon>Bacteria</taxon>
        <taxon>Pseudomonadati</taxon>
        <taxon>Myxococcota</taxon>
        <taxon>Polyangia</taxon>
        <taxon>Polyangiales</taxon>
        <taxon>Polyangiaceae</taxon>
        <taxon>Polyangium</taxon>
    </lineage>
</organism>
<dbReference type="GO" id="GO:0005829">
    <property type="term" value="C:cytosol"/>
    <property type="evidence" value="ECO:0007669"/>
    <property type="project" value="TreeGrafter"/>
</dbReference>